<dbReference type="PROSITE" id="PS51257">
    <property type="entry name" value="PROKAR_LIPOPROTEIN"/>
    <property type="match status" value="1"/>
</dbReference>
<dbReference type="eggNOG" id="ENOG50318FQ">
    <property type="taxonomic scope" value="Bacteria"/>
</dbReference>
<dbReference type="Proteomes" id="UP000002601">
    <property type="component" value="Chromosome"/>
</dbReference>
<dbReference type="STRING" id="526222.Desal_2941"/>
<accession>C6C0P6</accession>
<dbReference type="HOGENOM" id="CLU_2232193_0_0_7"/>
<proteinExistence type="predicted"/>
<dbReference type="OrthoDB" id="5459109at2"/>
<keyword evidence="1" id="KW-0732">Signal</keyword>
<organism evidence="2 3">
    <name type="scientific">Maridesulfovibrio salexigens (strain ATCC 14822 / DSM 2638 / NCIMB 8403 / VKM B-1763)</name>
    <name type="common">Desulfovibrio salexigens</name>
    <dbReference type="NCBI Taxonomy" id="526222"/>
    <lineage>
        <taxon>Bacteria</taxon>
        <taxon>Pseudomonadati</taxon>
        <taxon>Thermodesulfobacteriota</taxon>
        <taxon>Desulfovibrionia</taxon>
        <taxon>Desulfovibrionales</taxon>
        <taxon>Desulfovibrionaceae</taxon>
        <taxon>Maridesulfovibrio</taxon>
    </lineage>
</organism>
<reference evidence="2 3" key="1">
    <citation type="submission" date="2009-06" db="EMBL/GenBank/DDBJ databases">
        <title>Complete sequence of Desulfovibrio salexigens DSM 2638.</title>
        <authorList>
            <consortium name="US DOE Joint Genome Institute"/>
            <person name="Lucas S."/>
            <person name="Copeland A."/>
            <person name="Lapidus A."/>
            <person name="Glavina del Rio T."/>
            <person name="Tice H."/>
            <person name="Bruce D."/>
            <person name="Goodwin L."/>
            <person name="Pitluck S."/>
            <person name="Munk A.C."/>
            <person name="Brettin T."/>
            <person name="Detter J.C."/>
            <person name="Han C."/>
            <person name="Tapia R."/>
            <person name="Larimer F."/>
            <person name="Land M."/>
            <person name="Hauser L."/>
            <person name="Kyrpides N."/>
            <person name="Anderson I."/>
            <person name="Wall J.D."/>
            <person name="Arkin A.P."/>
            <person name="Dehal P."/>
            <person name="Chivian D."/>
            <person name="Giles B."/>
            <person name="Hazen T.C."/>
        </authorList>
    </citation>
    <scope>NUCLEOTIDE SEQUENCE [LARGE SCALE GENOMIC DNA]</scope>
    <source>
        <strain evidence="3">ATCC 14822 / DSM 2638 / NCIMB 8403 / VKM B-1763</strain>
    </source>
</reference>
<evidence type="ECO:0008006" key="4">
    <source>
        <dbReference type="Google" id="ProtNLM"/>
    </source>
</evidence>
<sequence>MLKKVLLSNILLLFLAGCSGHTTSMQDVSSFCRSLATEELCDTQDSICAKYSEITLAPYKSAKECRMSCESVRMKMNSLPDKQDCLQLLQSVEEKCNEFCNSNYE</sequence>
<keyword evidence="3" id="KW-1185">Reference proteome</keyword>
<dbReference type="AlphaFoldDB" id="C6C0P6"/>
<evidence type="ECO:0000256" key="1">
    <source>
        <dbReference type="SAM" id="SignalP"/>
    </source>
</evidence>
<feature type="signal peptide" evidence="1">
    <location>
        <begin position="1"/>
        <end position="24"/>
    </location>
</feature>
<gene>
    <name evidence="2" type="ordered locus">Desal_2941</name>
</gene>
<name>C6C0P6_MARSD</name>
<evidence type="ECO:0000313" key="2">
    <source>
        <dbReference type="EMBL" id="ACS80993.1"/>
    </source>
</evidence>
<evidence type="ECO:0000313" key="3">
    <source>
        <dbReference type="Proteomes" id="UP000002601"/>
    </source>
</evidence>
<dbReference type="KEGG" id="dsa:Desal_2941"/>
<dbReference type="RefSeq" id="WP_015852809.1">
    <property type="nucleotide sequence ID" value="NC_012881.1"/>
</dbReference>
<protein>
    <recommendedName>
        <fullName evidence="4">Lipoprotein</fullName>
    </recommendedName>
</protein>
<feature type="chain" id="PRO_5002959986" description="Lipoprotein" evidence="1">
    <location>
        <begin position="25"/>
        <end position="105"/>
    </location>
</feature>
<dbReference type="EMBL" id="CP001649">
    <property type="protein sequence ID" value="ACS80993.1"/>
    <property type="molecule type" value="Genomic_DNA"/>
</dbReference>